<gene>
    <name evidence="3" type="primary">LOC106117131</name>
</gene>
<dbReference type="RefSeq" id="XP_013166688.1">
    <property type="nucleotide sequence ID" value="XM_013311234.1"/>
</dbReference>
<organism evidence="3">
    <name type="scientific">Papilio xuthus</name>
    <name type="common">Asian swallowtail butterfly</name>
    <dbReference type="NCBI Taxonomy" id="66420"/>
    <lineage>
        <taxon>Eukaryota</taxon>
        <taxon>Metazoa</taxon>
        <taxon>Ecdysozoa</taxon>
        <taxon>Arthropoda</taxon>
        <taxon>Hexapoda</taxon>
        <taxon>Insecta</taxon>
        <taxon>Pterygota</taxon>
        <taxon>Neoptera</taxon>
        <taxon>Endopterygota</taxon>
        <taxon>Lepidoptera</taxon>
        <taxon>Glossata</taxon>
        <taxon>Ditrysia</taxon>
        <taxon>Papilionoidea</taxon>
        <taxon>Papilionidae</taxon>
        <taxon>Papilioninae</taxon>
        <taxon>Papilio</taxon>
    </lineage>
</organism>
<evidence type="ECO:0000259" key="2">
    <source>
        <dbReference type="PROSITE" id="PS51788"/>
    </source>
</evidence>
<proteinExistence type="predicted"/>
<feature type="signal peptide" evidence="1">
    <location>
        <begin position="1"/>
        <end position="19"/>
    </location>
</feature>
<dbReference type="KEGG" id="pxu:106117131"/>
<sequence>MIFILFVLGSLYFPCVTRSEYSNHTFKNTIVCRSCGNNITSTEVITSKRSSESSHSFEEAVFNDDNVLIQLLSKDNFEFHVITTLQATCENFGQWQEEELWYPGYQWKPCICPECGTFVGWVYKSSDIELFRPQIFYVLIASSLISDSLIDSLIVYPKI</sequence>
<dbReference type="PROSITE" id="PS51788">
    <property type="entry name" value="CULT"/>
    <property type="match status" value="1"/>
</dbReference>
<reference evidence="3" key="1">
    <citation type="submission" date="2025-08" db="UniProtKB">
        <authorList>
            <consortium name="RefSeq"/>
        </authorList>
    </citation>
    <scope>IDENTIFICATION</scope>
</reference>
<evidence type="ECO:0000256" key="1">
    <source>
        <dbReference type="SAM" id="SignalP"/>
    </source>
</evidence>
<keyword evidence="1" id="KW-0732">Signal</keyword>
<name>A0AAJ6Z7G7_PAPXU</name>
<dbReference type="GeneID" id="106117131"/>
<accession>A0AAJ6Z7G7</accession>
<dbReference type="Proteomes" id="UP000694872">
    <property type="component" value="Unplaced"/>
</dbReference>
<evidence type="ECO:0000313" key="3">
    <source>
        <dbReference type="RefSeq" id="XP_013166688.1"/>
    </source>
</evidence>
<feature type="chain" id="PRO_5042460542" evidence="1">
    <location>
        <begin position="20"/>
        <end position="159"/>
    </location>
</feature>
<dbReference type="InterPro" id="IPR034750">
    <property type="entry name" value="CULT"/>
</dbReference>
<feature type="domain" description="CULT" evidence="2">
    <location>
        <begin position="27"/>
        <end position="148"/>
    </location>
</feature>
<dbReference type="AlphaFoldDB" id="A0AAJ6Z7G7"/>
<dbReference type="Gene3D" id="2.170.150.20">
    <property type="entry name" value="Peptide methionine sulfoxide reductase"/>
    <property type="match status" value="1"/>
</dbReference>
<protein>
    <submittedName>
        <fullName evidence="3">Protein cereblon homolog</fullName>
    </submittedName>
</protein>